<keyword evidence="7 12" id="KW-1133">Transmembrane helix</keyword>
<dbReference type="OMA" id="HCVRCKV"/>
<evidence type="ECO:0000256" key="5">
    <source>
        <dbReference type="ARBA" id="ARBA00022692"/>
    </source>
</evidence>
<comment type="similarity">
    <text evidence="2">Belongs to the methyltransferase superfamily.</text>
</comment>
<feature type="compositionally biased region" description="Acidic residues" evidence="11">
    <location>
        <begin position="201"/>
        <end position="223"/>
    </location>
</feature>
<evidence type="ECO:0000256" key="2">
    <source>
        <dbReference type="ARBA" id="ARBA00008361"/>
    </source>
</evidence>
<dbReference type="GO" id="GO:0008168">
    <property type="term" value="F:methyltransferase activity"/>
    <property type="evidence" value="ECO:0007669"/>
    <property type="project" value="UniProtKB-KW"/>
</dbReference>
<reference evidence="14" key="2">
    <citation type="submission" date="2017-02" db="EMBL/GenBank/DDBJ databases">
        <title>Sunflower complete genome.</title>
        <authorList>
            <person name="Langlade N."/>
            <person name="Munos S."/>
        </authorList>
    </citation>
    <scope>NUCLEOTIDE SEQUENCE [LARGE SCALE GENOMIC DNA]</scope>
    <source>
        <tissue evidence="14">Leaves</tissue>
    </source>
</reference>
<keyword evidence="15" id="KW-1185">Reference proteome</keyword>
<feature type="compositionally biased region" description="Basic and acidic residues" evidence="11">
    <location>
        <begin position="177"/>
        <end position="189"/>
    </location>
</feature>
<keyword evidence="9" id="KW-0325">Glycoprotein</keyword>
<feature type="compositionally biased region" description="Acidic residues" evidence="11">
    <location>
        <begin position="138"/>
        <end position="147"/>
    </location>
</feature>
<accession>A0A251TY31</accession>
<comment type="subcellular location">
    <subcellularLocation>
        <location evidence="1">Golgi apparatus membrane</location>
        <topology evidence="1">Single-pass type II membrane protein</topology>
    </subcellularLocation>
</comment>
<dbReference type="GO" id="GO:0032259">
    <property type="term" value="P:methylation"/>
    <property type="evidence" value="ECO:0007669"/>
    <property type="project" value="UniProtKB-KW"/>
</dbReference>
<organism evidence="14 15">
    <name type="scientific">Helianthus annuus</name>
    <name type="common">Common sunflower</name>
    <dbReference type="NCBI Taxonomy" id="4232"/>
    <lineage>
        <taxon>Eukaryota</taxon>
        <taxon>Viridiplantae</taxon>
        <taxon>Streptophyta</taxon>
        <taxon>Embryophyta</taxon>
        <taxon>Tracheophyta</taxon>
        <taxon>Spermatophyta</taxon>
        <taxon>Magnoliopsida</taxon>
        <taxon>eudicotyledons</taxon>
        <taxon>Gunneridae</taxon>
        <taxon>Pentapetalae</taxon>
        <taxon>asterids</taxon>
        <taxon>campanulids</taxon>
        <taxon>Asterales</taxon>
        <taxon>Asteraceae</taxon>
        <taxon>Asteroideae</taxon>
        <taxon>Heliantheae alliance</taxon>
        <taxon>Heliantheae</taxon>
        <taxon>Helianthus</taxon>
    </lineage>
</organism>
<feature type="compositionally biased region" description="Acidic residues" evidence="11">
    <location>
        <begin position="158"/>
        <end position="176"/>
    </location>
</feature>
<dbReference type="EMBL" id="MNCJ02000324">
    <property type="protein sequence ID" value="KAF5791303.1"/>
    <property type="molecule type" value="Genomic_DNA"/>
</dbReference>
<evidence type="ECO:0000313" key="14">
    <source>
        <dbReference type="EMBL" id="OTG15472.1"/>
    </source>
</evidence>
<evidence type="ECO:0000256" key="6">
    <source>
        <dbReference type="ARBA" id="ARBA00022968"/>
    </source>
</evidence>
<dbReference type="PANTHER" id="PTHR10108">
    <property type="entry name" value="SAM-DEPENDENT METHYLTRANSFERASE"/>
    <property type="match status" value="1"/>
</dbReference>
<dbReference type="STRING" id="4232.A0A251TY31"/>
<dbReference type="InterPro" id="IPR004159">
    <property type="entry name" value="Put_SAM_MeTrfase"/>
</dbReference>
<dbReference type="OrthoDB" id="2013972at2759"/>
<dbReference type="Gene3D" id="3.40.50.150">
    <property type="entry name" value="Vaccinia Virus protein VP39"/>
    <property type="match status" value="1"/>
</dbReference>
<evidence type="ECO:0000256" key="9">
    <source>
        <dbReference type="ARBA" id="ARBA00023180"/>
    </source>
</evidence>
<feature type="compositionally biased region" description="Basic and acidic residues" evidence="11">
    <location>
        <begin position="93"/>
        <end position="105"/>
    </location>
</feature>
<evidence type="ECO:0000256" key="3">
    <source>
        <dbReference type="ARBA" id="ARBA00022603"/>
    </source>
</evidence>
<feature type="compositionally biased region" description="Basic and acidic residues" evidence="11">
    <location>
        <begin position="114"/>
        <end position="131"/>
    </location>
</feature>
<dbReference type="FunFam" id="3.40.50.150:FF:000043">
    <property type="entry name" value="probable methyltransferase PMT3"/>
    <property type="match status" value="1"/>
</dbReference>
<keyword evidence="4 14" id="KW-0808">Transferase</keyword>
<evidence type="ECO:0000313" key="13">
    <source>
        <dbReference type="EMBL" id="KAF5791303.1"/>
    </source>
</evidence>
<dbReference type="EMBL" id="CM007898">
    <property type="protein sequence ID" value="OTG15472.1"/>
    <property type="molecule type" value="Genomic_DNA"/>
</dbReference>
<dbReference type="GO" id="GO:0000139">
    <property type="term" value="C:Golgi membrane"/>
    <property type="evidence" value="ECO:0007669"/>
    <property type="project" value="UniProtKB-SubCell"/>
</dbReference>
<evidence type="ECO:0000256" key="12">
    <source>
        <dbReference type="SAM" id="Phobius"/>
    </source>
</evidence>
<protein>
    <submittedName>
        <fullName evidence="13 14">S-adenosyl-L-methionine-dependent methyltransferase</fullName>
    </submittedName>
</protein>
<evidence type="ECO:0000313" key="15">
    <source>
        <dbReference type="Proteomes" id="UP000215914"/>
    </source>
</evidence>
<dbReference type="Pfam" id="PF03141">
    <property type="entry name" value="Methyltransf_29"/>
    <property type="match status" value="1"/>
</dbReference>
<evidence type="ECO:0000256" key="1">
    <source>
        <dbReference type="ARBA" id="ARBA00004323"/>
    </source>
</evidence>
<dbReference type="Proteomes" id="UP000215914">
    <property type="component" value="Chromosome 9"/>
</dbReference>
<keyword evidence="8 12" id="KW-0472">Membrane</keyword>
<keyword evidence="6" id="KW-0735">Signal-anchor</keyword>
<evidence type="ECO:0000256" key="10">
    <source>
        <dbReference type="SAM" id="Coils"/>
    </source>
</evidence>
<feature type="compositionally biased region" description="Acidic residues" evidence="11">
    <location>
        <begin position="232"/>
        <end position="243"/>
    </location>
</feature>
<dbReference type="InParanoid" id="A0A251TY31"/>
<keyword evidence="10" id="KW-0175">Coiled coil</keyword>
<keyword evidence="3 14" id="KW-0489">Methyltransferase</keyword>
<feature type="coiled-coil region" evidence="10">
    <location>
        <begin position="255"/>
        <end position="282"/>
    </location>
</feature>
<dbReference type="PANTHER" id="PTHR10108:SF1077">
    <property type="entry name" value="METHYLTRANSFERASE PMT27-RELATED"/>
    <property type="match status" value="1"/>
</dbReference>
<reference evidence="13" key="3">
    <citation type="submission" date="2020-06" db="EMBL/GenBank/DDBJ databases">
        <title>Helianthus annuus Genome sequencing and assembly Release 2.</title>
        <authorList>
            <person name="Gouzy J."/>
            <person name="Langlade N."/>
            <person name="Munos S."/>
        </authorList>
    </citation>
    <scope>NUCLEOTIDE SEQUENCE</scope>
    <source>
        <tissue evidence="13">Leaves</tissue>
    </source>
</reference>
<dbReference type="InterPro" id="IPR029063">
    <property type="entry name" value="SAM-dependent_MTases_sf"/>
</dbReference>
<name>A0A251TY31_HELAN</name>
<evidence type="ECO:0000256" key="7">
    <source>
        <dbReference type="ARBA" id="ARBA00022989"/>
    </source>
</evidence>
<feature type="transmembrane region" description="Helical" evidence="12">
    <location>
        <begin position="21"/>
        <end position="38"/>
    </location>
</feature>
<evidence type="ECO:0000256" key="11">
    <source>
        <dbReference type="SAM" id="MobiDB-lite"/>
    </source>
</evidence>
<dbReference type="AlphaFoldDB" id="A0A251TY31"/>
<feature type="region of interest" description="Disordered" evidence="11">
    <location>
        <begin position="93"/>
        <end position="244"/>
    </location>
</feature>
<proteinExistence type="inferred from homology"/>
<dbReference type="Gramene" id="mRNA:HanXRQr2_Chr09g0393111">
    <property type="protein sequence ID" value="mRNA:HanXRQr2_Chr09g0393111"/>
    <property type="gene ID" value="HanXRQr2_Chr09g0393111"/>
</dbReference>
<evidence type="ECO:0000256" key="8">
    <source>
        <dbReference type="ARBA" id="ARBA00023136"/>
    </source>
</evidence>
<reference evidence="13 15" key="1">
    <citation type="journal article" date="2017" name="Nature">
        <title>The sunflower genome provides insights into oil metabolism, flowering and Asterid evolution.</title>
        <authorList>
            <person name="Badouin H."/>
            <person name="Gouzy J."/>
            <person name="Grassa C.J."/>
            <person name="Murat F."/>
            <person name="Staton S.E."/>
            <person name="Cottret L."/>
            <person name="Lelandais-Briere C."/>
            <person name="Owens G.L."/>
            <person name="Carrere S."/>
            <person name="Mayjonade B."/>
            <person name="Legrand L."/>
            <person name="Gill N."/>
            <person name="Kane N.C."/>
            <person name="Bowers J.E."/>
            <person name="Hubner S."/>
            <person name="Bellec A."/>
            <person name="Berard A."/>
            <person name="Berges H."/>
            <person name="Blanchet N."/>
            <person name="Boniface M.C."/>
            <person name="Brunel D."/>
            <person name="Catrice O."/>
            <person name="Chaidir N."/>
            <person name="Claudel C."/>
            <person name="Donnadieu C."/>
            <person name="Faraut T."/>
            <person name="Fievet G."/>
            <person name="Helmstetter N."/>
            <person name="King M."/>
            <person name="Knapp S.J."/>
            <person name="Lai Z."/>
            <person name="Le Paslier M.C."/>
            <person name="Lippi Y."/>
            <person name="Lorenzon L."/>
            <person name="Mandel J.R."/>
            <person name="Marage G."/>
            <person name="Marchand G."/>
            <person name="Marquand E."/>
            <person name="Bret-Mestries E."/>
            <person name="Morien E."/>
            <person name="Nambeesan S."/>
            <person name="Nguyen T."/>
            <person name="Pegot-Espagnet P."/>
            <person name="Pouilly N."/>
            <person name="Raftis F."/>
            <person name="Sallet E."/>
            <person name="Schiex T."/>
            <person name="Thomas J."/>
            <person name="Vandecasteele C."/>
            <person name="Vares D."/>
            <person name="Vear F."/>
            <person name="Vautrin S."/>
            <person name="Crespi M."/>
            <person name="Mangin B."/>
            <person name="Burke J.M."/>
            <person name="Salse J."/>
            <person name="Munos S."/>
            <person name="Vincourt P."/>
            <person name="Rieseberg L.H."/>
            <person name="Langlade N.B."/>
        </authorList>
    </citation>
    <scope>NUCLEOTIDE SEQUENCE [LARGE SCALE GENOMIC DNA]</scope>
    <source>
        <strain evidence="15">cv. SF193</strain>
        <tissue evidence="13">Leaves</tissue>
    </source>
</reference>
<dbReference type="SUPFAM" id="SSF53335">
    <property type="entry name" value="S-adenosyl-L-methionine-dependent methyltransferases"/>
    <property type="match status" value="2"/>
</dbReference>
<dbReference type="GO" id="GO:0005737">
    <property type="term" value="C:cytoplasm"/>
    <property type="evidence" value="ECO:0000318"/>
    <property type="project" value="GO_Central"/>
</dbReference>
<gene>
    <name evidence="14" type="ORF">HannXRQ_Chr09g0260751</name>
    <name evidence="13" type="ORF">HanXRQr2_Chr09g0393111</name>
</gene>
<sequence length="811" mass="92218">MAIGKPRGNKRPSGGSCSSTVTTLLLVMVCVFGIWMLTSNSITSPSNTPYDDSSYLKSNRKIPIDTTQDKHVDSTNVTSVYEDKHSDLRIDVAPHDNEVTTKDDQETGQNYNNKLDDDRDWLAEIEAEPKQEGANNVVDDDDAESLNDSDAGKQEAEEHQEEQEIEISTSDIEDNSDGSKEKTSTDDERKHKHKTQKNEVTDDQQSDAINQEDDIRDLEDTTDQEQKKGTDNQDEQEQEDDGPIESHSIAAETQAHVENQEARDVRNKMEQAKVELIGANATIPMKAGDSSVAKGDVNGYIDSYKWGLCNVTAGTEYMPCLDDGIKRQCPNEPPVCLVPLPDDYKTPVSWPQSRDKIWLHNMPNKALSEFKGNQNWIKVTGEFITFLKGALHYSDFLQEVVPDIAWGRHTRVVLDIGCGVANFGGYLFDKEVLTMSFAPKDDQESQIQFALERGIPAISAVMGTQRLPFPSRVFDLVHCVRCKVPWHKDGGILLLEVNRMLRPGGYFIWSATPVYGTLEEDVQAWKEMSALTVAMCWELVSIKKDKPNMMGVAIYHKPDSNECYNVVKRHQPPMCRPDDDPNFAWYVPLQTCIHMMPMGEMERGSHWPEEWPLRVQKPPYWLNQTQTGIYGKPAPLDFTQDYEHWTRVITKTYMNNLGIDWSNVRNVMDMRAVYGGFAAALKDVNLWVLNVVNVDSPHDTLPTIFERGLIGIYHDWCESFSTYPRTYDLLHADHLFSKVKERCRIKGLMAETDRILRPGGILIARDEPHMISELDKLLRSLNWEFNITLINKQEAMISGRKSLWRPNTYTE</sequence>
<evidence type="ECO:0000256" key="4">
    <source>
        <dbReference type="ARBA" id="ARBA00022679"/>
    </source>
</evidence>
<keyword evidence="5 12" id="KW-0812">Transmembrane</keyword>